<dbReference type="InterPro" id="IPR019454">
    <property type="entry name" value="Lipoprot_YkyA-like"/>
</dbReference>
<sequence length="220" mass="26059">MIGIIVVLSGCNSETIEEKMYTHLEEAVRLEAEFEKQQNEITELERKEQQIYSQIIDLDMDEFDQITELSQEAIQIIGERAELIDLEKESIDSSESEFKETEGLIKEIKDEEVKAKAEEMFEVMEERYRSYDQLNEAYIVSLDLEKKLYEMLQQEDLEQDELTEHINNINESYQEVLEANEQFNEFTVEYNNLKKEFYEIAGIEVDFEENPTSDEENDNK</sequence>
<dbReference type="EMBL" id="RBZP01000001">
    <property type="protein sequence ID" value="RKQ37992.1"/>
    <property type="molecule type" value="Genomic_DNA"/>
</dbReference>
<evidence type="ECO:0000313" key="3">
    <source>
        <dbReference type="Proteomes" id="UP000269301"/>
    </source>
</evidence>
<dbReference type="Proteomes" id="UP000269301">
    <property type="component" value="Unassembled WGS sequence"/>
</dbReference>
<dbReference type="AlphaFoldDB" id="A0A495ADS2"/>
<dbReference type="SUPFAM" id="SSF140423">
    <property type="entry name" value="MW0975(SA0943)-like"/>
    <property type="match status" value="1"/>
</dbReference>
<accession>A0A495ADS2</accession>
<keyword evidence="3" id="KW-1185">Reference proteome</keyword>
<dbReference type="Pfam" id="PF10368">
    <property type="entry name" value="YkyA"/>
    <property type="match status" value="1"/>
</dbReference>
<comment type="caution">
    <text evidence="2">The sequence shown here is derived from an EMBL/GenBank/DDBJ whole genome shotgun (WGS) entry which is preliminary data.</text>
</comment>
<reference evidence="2 3" key="1">
    <citation type="journal article" date="2016" name="Int. J. Syst. Evol. Microbiol.">
        <title>Oceanobacillus halophilus sp. nov., a novel moderately halophilic bacterium from a hypersaline lake.</title>
        <authorList>
            <person name="Amoozegar M.A."/>
            <person name="Bagheri M."/>
            <person name="Makhdoumi A."/>
            <person name="Nikou M.M."/>
            <person name="Fazeli S.A.S."/>
            <person name="Schumann P."/>
            <person name="Sproer C."/>
            <person name="Sanchez-Porro C."/>
            <person name="Ventosa A."/>
        </authorList>
    </citation>
    <scope>NUCLEOTIDE SEQUENCE [LARGE SCALE GENOMIC DNA]</scope>
    <source>
        <strain evidence="2 3">DSM 23996</strain>
    </source>
</reference>
<evidence type="ECO:0000313" key="2">
    <source>
        <dbReference type="EMBL" id="RKQ37992.1"/>
    </source>
</evidence>
<dbReference type="OrthoDB" id="2576511at2"/>
<dbReference type="Gene3D" id="1.20.120.570">
    <property type="entry name" value="YkyA-like"/>
    <property type="match status" value="1"/>
</dbReference>
<dbReference type="InterPro" id="IPR036785">
    <property type="entry name" value="YkyA-like_sf"/>
</dbReference>
<evidence type="ECO:0008006" key="4">
    <source>
        <dbReference type="Google" id="ProtNLM"/>
    </source>
</evidence>
<organism evidence="2 3">
    <name type="scientific">Oceanobacillus halophilus</name>
    <dbReference type="NCBI Taxonomy" id="930130"/>
    <lineage>
        <taxon>Bacteria</taxon>
        <taxon>Bacillati</taxon>
        <taxon>Bacillota</taxon>
        <taxon>Bacilli</taxon>
        <taxon>Bacillales</taxon>
        <taxon>Bacillaceae</taxon>
        <taxon>Oceanobacillus</taxon>
    </lineage>
</organism>
<protein>
    <recommendedName>
        <fullName evidence="4">Cell-wall binding lipoprotein</fullName>
    </recommendedName>
</protein>
<feature type="coiled-coil region" evidence="1">
    <location>
        <begin position="27"/>
        <end position="54"/>
    </location>
</feature>
<gene>
    <name evidence="2" type="ORF">D8M06_00645</name>
</gene>
<evidence type="ECO:0000256" key="1">
    <source>
        <dbReference type="SAM" id="Coils"/>
    </source>
</evidence>
<proteinExistence type="predicted"/>
<keyword evidence="1" id="KW-0175">Coiled coil</keyword>
<name>A0A495ADS2_9BACI</name>